<dbReference type="InterPro" id="IPR036179">
    <property type="entry name" value="Ig-like_dom_sf"/>
</dbReference>
<keyword evidence="11" id="KW-0393">Immunoglobulin domain</keyword>
<dbReference type="InterPro" id="IPR013768">
    <property type="entry name" value="ICAM_N"/>
</dbReference>
<evidence type="ECO:0000256" key="11">
    <source>
        <dbReference type="ARBA" id="ARBA00023319"/>
    </source>
</evidence>
<dbReference type="FunFam" id="2.60.40.10:FF:000338">
    <property type="entry name" value="intercellular adhesion molecule 5"/>
    <property type="match status" value="1"/>
</dbReference>
<feature type="domain" description="Immunoglobulin" evidence="17">
    <location>
        <begin position="319"/>
        <end position="395"/>
    </location>
</feature>
<evidence type="ECO:0000256" key="13">
    <source>
        <dbReference type="ARBA" id="ARBA00038746"/>
    </source>
</evidence>
<evidence type="ECO:0000256" key="16">
    <source>
        <dbReference type="SAM" id="SignalP"/>
    </source>
</evidence>
<dbReference type="SUPFAM" id="SSF48726">
    <property type="entry name" value="Immunoglobulin"/>
    <property type="match status" value="5"/>
</dbReference>
<reference evidence="19" key="1">
    <citation type="submission" date="2025-08" db="UniProtKB">
        <authorList>
            <consortium name="RefSeq"/>
        </authorList>
    </citation>
    <scope>IDENTIFICATION</scope>
    <source>
        <tissue evidence="19">Kidney</tissue>
    </source>
</reference>
<name>A0A1S3GKT1_DIPOR</name>
<dbReference type="GO" id="GO:1901701">
    <property type="term" value="P:cellular response to oxygen-containing compound"/>
    <property type="evidence" value="ECO:0007669"/>
    <property type="project" value="UniProtKB-ARBA"/>
</dbReference>
<dbReference type="PANTHER" id="PTHR13771:SF17">
    <property type="entry name" value="INTERCELLULAR ADHESION MOLECULE 3"/>
    <property type="match status" value="1"/>
</dbReference>
<evidence type="ECO:0000256" key="10">
    <source>
        <dbReference type="ARBA" id="ARBA00023180"/>
    </source>
</evidence>
<sequence length="542" mass="58026">MAPAGLPLGRALLIFQLLACCLLALGDLARGSLLRVEPRDPVLLAGGTLVVNCSMDCPQPELLSLETLLEKVPAGHGVRWAAFQLSNITVSSQVFCSGYCNGSQMTATSEIMVFRFPETVELAPLPPWHPVGQNLTLSCLVAGGEPRAQLSAVLLRGEEELSRQPVLGEPAVVTATVLARRSDHGANFSCATELDLRPHGLGLFQNTSAPRQLRTFALPGRPLRLEAPPILEVGSSTQVRCIAHGLFPAPEAQVHMVLGGQRLHPTATSRGDTLTATATAHAHHEGSTDISCNVALGDESRQARKNLTVYSFLEPVVNLSEAMVAERSTVNVTCMAGPRTQVMLDGAPIPLLGQPAQLQLHATERDDGRHFFCSGTLEVDGLLLHKNTTVRLSVLYGPKIDRDKCPQHLVWKEKTTQVLRCQAGGNPAPRLQCLQEDSGNVVHVGIPFVVGLNYSGVYCCQATSPMGSATLPVEIDVRERNPARVSIVLGVLATLGVLTVAVALMFVFGSKSRRGSYPVARQSAFVPLTTMTPQETEAEEVP</sequence>
<evidence type="ECO:0000256" key="6">
    <source>
        <dbReference type="ARBA" id="ARBA00022889"/>
    </source>
</evidence>
<protein>
    <recommendedName>
        <fullName evidence="14">Intercellular adhesion molecule 1</fullName>
    </recommendedName>
</protein>
<evidence type="ECO:0000256" key="15">
    <source>
        <dbReference type="SAM" id="Phobius"/>
    </source>
</evidence>
<dbReference type="InParanoid" id="A0A1S3GKT1"/>
<dbReference type="Pfam" id="PF03921">
    <property type="entry name" value="ICAM_N"/>
    <property type="match status" value="1"/>
</dbReference>
<proteinExistence type="inferred from homology"/>
<keyword evidence="7 15" id="KW-1133">Transmembrane helix</keyword>
<evidence type="ECO:0000256" key="4">
    <source>
        <dbReference type="ARBA" id="ARBA00022729"/>
    </source>
</evidence>
<dbReference type="Proteomes" id="UP000081671">
    <property type="component" value="Unplaced"/>
</dbReference>
<dbReference type="InterPro" id="IPR048679">
    <property type="entry name" value="ICAM1_3_5_D2"/>
</dbReference>
<keyword evidence="18" id="KW-1185">Reference proteome</keyword>
<dbReference type="GeneID" id="105999071"/>
<feature type="transmembrane region" description="Helical" evidence="15">
    <location>
        <begin position="487"/>
        <end position="508"/>
    </location>
</feature>
<evidence type="ECO:0000256" key="1">
    <source>
        <dbReference type="ARBA" id="ARBA00004479"/>
    </source>
</evidence>
<dbReference type="AlphaFoldDB" id="A0A1S3GKT1"/>
<dbReference type="GO" id="GO:0002252">
    <property type="term" value="P:immune effector process"/>
    <property type="evidence" value="ECO:0007669"/>
    <property type="project" value="UniProtKB-ARBA"/>
</dbReference>
<dbReference type="InterPro" id="IPR047012">
    <property type="entry name" value="ICAM_VCAM"/>
</dbReference>
<dbReference type="FunFam" id="2.60.40.10:FF:000459">
    <property type="entry name" value="Intercellular adhesion molecule 1"/>
    <property type="match status" value="1"/>
</dbReference>
<keyword evidence="6" id="KW-0130">Cell adhesion</keyword>
<evidence type="ECO:0000256" key="3">
    <source>
        <dbReference type="ARBA" id="ARBA00022692"/>
    </source>
</evidence>
<keyword evidence="5" id="KW-0677">Repeat</keyword>
<organism evidence="18 19">
    <name type="scientific">Dipodomys ordii</name>
    <name type="common">Ord's kangaroo rat</name>
    <dbReference type="NCBI Taxonomy" id="10020"/>
    <lineage>
        <taxon>Eukaryota</taxon>
        <taxon>Metazoa</taxon>
        <taxon>Chordata</taxon>
        <taxon>Craniata</taxon>
        <taxon>Vertebrata</taxon>
        <taxon>Euteleostomi</taxon>
        <taxon>Mammalia</taxon>
        <taxon>Eutheria</taxon>
        <taxon>Euarchontoglires</taxon>
        <taxon>Glires</taxon>
        <taxon>Rodentia</taxon>
        <taxon>Castorimorpha</taxon>
        <taxon>Heteromyidae</taxon>
        <taxon>Dipodomyinae</taxon>
        <taxon>Dipodomys</taxon>
    </lineage>
</organism>
<comment type="subunit">
    <text evidence="13">Homodimer. Interacts with MUC1 and promotes cell aggregation in epithelial cells. Interacts with ARHGEF26/SGEF. Interacts (on T cell side) with CD81, CD247 and CD9 at immunological synapses between antigen-presenting cells and T cells.</text>
</comment>
<evidence type="ECO:0000256" key="2">
    <source>
        <dbReference type="ARBA" id="ARBA00005925"/>
    </source>
</evidence>
<dbReference type="Gene3D" id="2.60.40.10">
    <property type="entry name" value="Immunoglobulins"/>
    <property type="match status" value="5"/>
</dbReference>
<evidence type="ECO:0000256" key="14">
    <source>
        <dbReference type="ARBA" id="ARBA00040566"/>
    </source>
</evidence>
<evidence type="ECO:0000256" key="12">
    <source>
        <dbReference type="ARBA" id="ARBA00037418"/>
    </source>
</evidence>
<evidence type="ECO:0000256" key="8">
    <source>
        <dbReference type="ARBA" id="ARBA00023136"/>
    </source>
</evidence>
<dbReference type="FunFam" id="2.60.40.10:FF:000648">
    <property type="entry name" value="Intercellular adhesion molecule 1"/>
    <property type="match status" value="1"/>
</dbReference>
<evidence type="ECO:0000313" key="18">
    <source>
        <dbReference type="Proteomes" id="UP000081671"/>
    </source>
</evidence>
<feature type="signal peptide" evidence="16">
    <location>
        <begin position="1"/>
        <end position="31"/>
    </location>
</feature>
<dbReference type="InterPro" id="IPR013783">
    <property type="entry name" value="Ig-like_fold"/>
</dbReference>
<feature type="chain" id="PRO_5010189737" description="Intercellular adhesion molecule 1" evidence="16">
    <location>
        <begin position="32"/>
        <end position="542"/>
    </location>
</feature>
<evidence type="ECO:0000256" key="7">
    <source>
        <dbReference type="ARBA" id="ARBA00022989"/>
    </source>
</evidence>
<gene>
    <name evidence="19" type="primary">Icam3</name>
</gene>
<dbReference type="PANTHER" id="PTHR13771">
    <property type="entry name" value="INTERCELLULAR ADHESION MOLECULE"/>
    <property type="match status" value="1"/>
</dbReference>
<feature type="domain" description="Immunoglobulin" evidence="17">
    <location>
        <begin position="406"/>
        <end position="478"/>
    </location>
</feature>
<comment type="subcellular location">
    <subcellularLocation>
        <location evidence="1">Membrane</location>
        <topology evidence="1">Single-pass type I membrane protein</topology>
    </subcellularLocation>
</comment>
<comment type="similarity">
    <text evidence="2">Belongs to the immunoglobulin superfamily. ICAM family.</text>
</comment>
<dbReference type="PRINTS" id="PR01473">
    <property type="entry name" value="ICAM"/>
</dbReference>
<comment type="function">
    <text evidence="12">ICAM proteins are ligands for the leukocyte adhesion protein LFA-1 (integrin alpha-L/beta-2). During leukocyte trans-endothelial migration, ICAM1 engagement promotes the assembly of endothelial apical cups through ARHGEF26/SGEF and RHOG activation.</text>
</comment>
<dbReference type="FunFam" id="2.60.40.10:FF:000194">
    <property type="entry name" value="Intercellular adhesion molecule 1"/>
    <property type="match status" value="1"/>
</dbReference>
<dbReference type="PRINTS" id="PR01472">
    <property type="entry name" value="ICAMVCAM1"/>
</dbReference>
<keyword evidence="10" id="KW-0325">Glycoprotein</keyword>
<evidence type="ECO:0000256" key="9">
    <source>
        <dbReference type="ARBA" id="ARBA00023157"/>
    </source>
</evidence>
<dbReference type="RefSeq" id="XP_012889416.1">
    <property type="nucleotide sequence ID" value="XM_013033962.1"/>
</dbReference>
<dbReference type="OrthoDB" id="6250964at2759"/>
<dbReference type="InterPro" id="IPR003987">
    <property type="entry name" value="ICAM_VCAM_N"/>
</dbReference>
<dbReference type="KEGG" id="dord:105999071"/>
<dbReference type="GO" id="GO:0050900">
    <property type="term" value="P:leukocyte migration"/>
    <property type="evidence" value="ECO:0007669"/>
    <property type="project" value="UniProtKB-ARBA"/>
</dbReference>
<evidence type="ECO:0000313" key="19">
    <source>
        <dbReference type="RefSeq" id="XP_012889416.1"/>
    </source>
</evidence>
<dbReference type="SMART" id="SM00409">
    <property type="entry name" value="IG"/>
    <property type="match status" value="3"/>
</dbReference>
<keyword evidence="3 15" id="KW-0812">Transmembrane</keyword>
<dbReference type="InterPro" id="IPR003988">
    <property type="entry name" value="ICAM"/>
</dbReference>
<keyword evidence="9" id="KW-1015">Disulfide bond</keyword>
<dbReference type="InterPro" id="IPR003599">
    <property type="entry name" value="Ig_sub"/>
</dbReference>
<dbReference type="Pfam" id="PF21146">
    <property type="entry name" value="ICAM1_3_5_D2"/>
    <property type="match status" value="1"/>
</dbReference>
<accession>A0A1S3GKT1</accession>
<keyword evidence="4 16" id="KW-0732">Signal</keyword>
<dbReference type="GO" id="GO:0007159">
    <property type="term" value="P:leukocyte cell-cell adhesion"/>
    <property type="evidence" value="ECO:0007669"/>
    <property type="project" value="UniProtKB-ARBA"/>
</dbReference>
<feature type="domain" description="Immunoglobulin" evidence="17">
    <location>
        <begin position="38"/>
        <end position="114"/>
    </location>
</feature>
<evidence type="ECO:0000256" key="5">
    <source>
        <dbReference type="ARBA" id="ARBA00022737"/>
    </source>
</evidence>
<evidence type="ECO:0000259" key="17">
    <source>
        <dbReference type="SMART" id="SM00409"/>
    </source>
</evidence>
<dbReference type="GO" id="GO:0005886">
    <property type="term" value="C:plasma membrane"/>
    <property type="evidence" value="ECO:0007669"/>
    <property type="project" value="TreeGrafter"/>
</dbReference>
<keyword evidence="8 15" id="KW-0472">Membrane</keyword>
<dbReference type="FunFam" id="2.60.40.10:FF:000641">
    <property type="entry name" value="Intercellular adhesion molecule 1"/>
    <property type="match status" value="1"/>
</dbReference>
<dbReference type="GO" id="GO:0006955">
    <property type="term" value="P:immune response"/>
    <property type="evidence" value="ECO:0007669"/>
    <property type="project" value="UniProtKB-ARBA"/>
</dbReference>
<dbReference type="GO" id="GO:0005178">
    <property type="term" value="F:integrin binding"/>
    <property type="evidence" value="ECO:0007669"/>
    <property type="project" value="InterPro"/>
</dbReference>
<dbReference type="CTD" id="3385"/>